<sequence length="173" mass="20053">MAQENPESKEETEDSQLKKPTKPTSRRKRKAREFQMDDEKEEDNEFSQSVVAKGYVEDQMIGNDTVVEEYKSSDVAEPAVTTEANGVNEINGNAEVTFKNKNFNKINNKYMKKNDKANETVKNEDIRQSLEQELKTKQDIEQLEREGIYKTQLQATKENLEKSQIKDSMKHEI</sequence>
<feature type="region of interest" description="Disordered" evidence="1">
    <location>
        <begin position="1"/>
        <end position="46"/>
    </location>
</feature>
<dbReference type="Proteomes" id="UP000023152">
    <property type="component" value="Unassembled WGS sequence"/>
</dbReference>
<gene>
    <name evidence="2" type="ORF">RFI_26150</name>
</gene>
<dbReference type="EMBL" id="ASPP01022637">
    <property type="protein sequence ID" value="ETO11226.1"/>
    <property type="molecule type" value="Genomic_DNA"/>
</dbReference>
<feature type="compositionally biased region" description="Basic residues" evidence="1">
    <location>
        <begin position="19"/>
        <end position="31"/>
    </location>
</feature>
<keyword evidence="3" id="KW-1185">Reference proteome</keyword>
<reference evidence="2 3" key="1">
    <citation type="journal article" date="2013" name="Curr. Biol.">
        <title>The Genome of the Foraminiferan Reticulomyxa filosa.</title>
        <authorList>
            <person name="Glockner G."/>
            <person name="Hulsmann N."/>
            <person name="Schleicher M."/>
            <person name="Noegel A.A."/>
            <person name="Eichinger L."/>
            <person name="Gallinger C."/>
            <person name="Pawlowski J."/>
            <person name="Sierra R."/>
            <person name="Euteneuer U."/>
            <person name="Pillet L."/>
            <person name="Moustafa A."/>
            <person name="Platzer M."/>
            <person name="Groth M."/>
            <person name="Szafranski K."/>
            <person name="Schliwa M."/>
        </authorList>
    </citation>
    <scope>NUCLEOTIDE SEQUENCE [LARGE SCALE GENOMIC DNA]</scope>
</reference>
<evidence type="ECO:0000313" key="3">
    <source>
        <dbReference type="Proteomes" id="UP000023152"/>
    </source>
</evidence>
<dbReference type="AlphaFoldDB" id="X6MC24"/>
<dbReference type="OrthoDB" id="197676at2759"/>
<proteinExistence type="predicted"/>
<accession>X6MC24</accession>
<name>X6MC24_RETFI</name>
<comment type="caution">
    <text evidence="2">The sequence shown here is derived from an EMBL/GenBank/DDBJ whole genome shotgun (WGS) entry which is preliminary data.</text>
</comment>
<evidence type="ECO:0000313" key="2">
    <source>
        <dbReference type="EMBL" id="ETO11226.1"/>
    </source>
</evidence>
<feature type="non-terminal residue" evidence="2">
    <location>
        <position position="173"/>
    </location>
</feature>
<organism evidence="2 3">
    <name type="scientific">Reticulomyxa filosa</name>
    <dbReference type="NCBI Taxonomy" id="46433"/>
    <lineage>
        <taxon>Eukaryota</taxon>
        <taxon>Sar</taxon>
        <taxon>Rhizaria</taxon>
        <taxon>Retaria</taxon>
        <taxon>Foraminifera</taxon>
        <taxon>Monothalamids</taxon>
        <taxon>Reticulomyxidae</taxon>
        <taxon>Reticulomyxa</taxon>
    </lineage>
</organism>
<protein>
    <submittedName>
        <fullName evidence="2">Uncharacterized protein</fullName>
    </submittedName>
</protein>
<evidence type="ECO:0000256" key="1">
    <source>
        <dbReference type="SAM" id="MobiDB-lite"/>
    </source>
</evidence>